<dbReference type="InterPro" id="IPR057746">
    <property type="entry name" value="CpnT-like_N"/>
</dbReference>
<sequence>MSELSLDGAGLLSSLHDVGTAIREQDAGGVAVTGVVAGLDTLAYVADPIGELGRAGVGWAMEHLEILRVPLDQLCGDPVQITARAEDWQRISADLGTAAASLDGVRGTAAGWEGAAGAGFGRTLTEHQEALRTMSTAAREVAELVLGSASMVGTERAIVRDLIADLVVRLITWLVMAGPAALATAGTALPLAIGAVVGQVADTGLTISRRLGQLDGMLKQSGAAMERLEDTMRTGLLPEALRGPRTAEAVGLVQDAGLEYGKQEAAARATGSGWDDGGNGPASG</sequence>
<dbReference type="Pfam" id="PF25547">
    <property type="entry name" value="WXG100_2"/>
    <property type="match status" value="1"/>
</dbReference>
<feature type="domain" description="Outer membrane channel protein CpnT-like N-terminal" evidence="1">
    <location>
        <begin position="76"/>
        <end position="185"/>
    </location>
</feature>
<dbReference type="InterPro" id="IPR036689">
    <property type="entry name" value="ESAT-6-like_sf"/>
</dbReference>
<dbReference type="Gene3D" id="1.20.1260.20">
    <property type="entry name" value="PPE superfamily"/>
    <property type="match status" value="1"/>
</dbReference>
<organism evidence="2 3">
    <name type="scientific">Pseudonocardia kongjuensis</name>
    <dbReference type="NCBI Taxonomy" id="102227"/>
    <lineage>
        <taxon>Bacteria</taxon>
        <taxon>Bacillati</taxon>
        <taxon>Actinomycetota</taxon>
        <taxon>Actinomycetes</taxon>
        <taxon>Pseudonocardiales</taxon>
        <taxon>Pseudonocardiaceae</taxon>
        <taxon>Pseudonocardia</taxon>
    </lineage>
</organism>
<protein>
    <recommendedName>
        <fullName evidence="1">Outer membrane channel protein CpnT-like N-terminal domain-containing protein</fullName>
    </recommendedName>
</protein>
<proteinExistence type="predicted"/>
<evidence type="ECO:0000259" key="1">
    <source>
        <dbReference type="Pfam" id="PF25547"/>
    </source>
</evidence>
<accession>A0ABP4IMQ8</accession>
<evidence type="ECO:0000313" key="3">
    <source>
        <dbReference type="Proteomes" id="UP001501414"/>
    </source>
</evidence>
<comment type="caution">
    <text evidence="2">The sequence shown here is derived from an EMBL/GenBank/DDBJ whole genome shotgun (WGS) entry which is preliminary data.</text>
</comment>
<dbReference type="Proteomes" id="UP001501414">
    <property type="component" value="Unassembled WGS sequence"/>
</dbReference>
<dbReference type="EMBL" id="BAAAJK010000026">
    <property type="protein sequence ID" value="GAA1394361.1"/>
    <property type="molecule type" value="Genomic_DNA"/>
</dbReference>
<keyword evidence="3" id="KW-1185">Reference proteome</keyword>
<dbReference type="InterPro" id="IPR038332">
    <property type="entry name" value="PPE_sf"/>
</dbReference>
<reference evidence="3" key="1">
    <citation type="journal article" date="2019" name="Int. J. Syst. Evol. Microbiol.">
        <title>The Global Catalogue of Microorganisms (GCM) 10K type strain sequencing project: providing services to taxonomists for standard genome sequencing and annotation.</title>
        <authorList>
            <consortium name="The Broad Institute Genomics Platform"/>
            <consortium name="The Broad Institute Genome Sequencing Center for Infectious Disease"/>
            <person name="Wu L."/>
            <person name="Ma J."/>
        </authorList>
    </citation>
    <scope>NUCLEOTIDE SEQUENCE [LARGE SCALE GENOMIC DNA]</scope>
    <source>
        <strain evidence="3">JCM 11896</strain>
    </source>
</reference>
<dbReference type="RefSeq" id="WP_344025169.1">
    <property type="nucleotide sequence ID" value="NZ_BAAAJK010000026.1"/>
</dbReference>
<evidence type="ECO:0000313" key="2">
    <source>
        <dbReference type="EMBL" id="GAA1394361.1"/>
    </source>
</evidence>
<gene>
    <name evidence="2" type="ORF">GCM10009613_42310</name>
</gene>
<name>A0ABP4IMQ8_9PSEU</name>
<dbReference type="SUPFAM" id="SSF140453">
    <property type="entry name" value="EsxAB dimer-like"/>
    <property type="match status" value="1"/>
</dbReference>